<evidence type="ECO:0000313" key="4">
    <source>
        <dbReference type="Proteomes" id="UP001501218"/>
    </source>
</evidence>
<evidence type="ECO:0000313" key="3">
    <source>
        <dbReference type="EMBL" id="GAA2340879.1"/>
    </source>
</evidence>
<comment type="caution">
    <text evidence="3">The sequence shown here is derived from an EMBL/GenBank/DDBJ whole genome shotgun (WGS) entry which is preliminary data.</text>
</comment>
<reference evidence="3 4" key="1">
    <citation type="journal article" date="2019" name="Int. J. Syst. Evol. Microbiol.">
        <title>The Global Catalogue of Microorganisms (GCM) 10K type strain sequencing project: providing services to taxonomists for standard genome sequencing and annotation.</title>
        <authorList>
            <consortium name="The Broad Institute Genomics Platform"/>
            <consortium name="The Broad Institute Genome Sequencing Center for Infectious Disease"/>
            <person name="Wu L."/>
            <person name="Ma J."/>
        </authorList>
    </citation>
    <scope>NUCLEOTIDE SEQUENCE [LARGE SCALE GENOMIC DNA]</scope>
    <source>
        <strain evidence="3 4">JCM 16221</strain>
    </source>
</reference>
<evidence type="ECO:0000256" key="1">
    <source>
        <dbReference type="SAM" id="MobiDB-lite"/>
    </source>
</evidence>
<name>A0ABN3FZ86_9PSEU</name>
<dbReference type="EMBL" id="BAAARA010000004">
    <property type="protein sequence ID" value="GAA2340879.1"/>
    <property type="molecule type" value="Genomic_DNA"/>
</dbReference>
<feature type="transmembrane region" description="Helical" evidence="2">
    <location>
        <begin position="97"/>
        <end position="130"/>
    </location>
</feature>
<keyword evidence="2" id="KW-0472">Membrane</keyword>
<gene>
    <name evidence="3" type="ORF">GCM10009854_16640</name>
</gene>
<sequence>MPTGEHVPEVQPAPPVTGNEVAPIAGRRGEAPDAVPGRRLQAFGLGALAVVVVPAAFLLWSLRAMPAGVVIAGGIGIAVAAAGWLADARTPRRWVGWSLLAAFVAVFANFGLAPAGLLALLAPVVCWWLASSAYRRCSTPGFDLAEADVEVGFRLYERRPAELRIGRDRAVLALARKHGGGHVDQAIALAEVSLAQPGEITAEDVWPLPGADGLRLPPGPAVRVVAGRQQWIVPVAEPRLVAAILRRRQTAAWPQRTGPQDLNAWHALRDWAAERNTAHRYGRRAQSRTWFRGATGFVLGVLGLMMLTSLAAGSPGAGMWPAAVGAVLAGTALVVSWLRLRRRLEFAELNQLPPRSPSWGDPRAEVAPIPSWRPWA</sequence>
<proteinExistence type="predicted"/>
<feature type="region of interest" description="Disordered" evidence="1">
    <location>
        <begin position="1"/>
        <end position="23"/>
    </location>
</feature>
<organism evidence="3 4">
    <name type="scientific">Saccharopolyspora halophila</name>
    <dbReference type="NCBI Taxonomy" id="405551"/>
    <lineage>
        <taxon>Bacteria</taxon>
        <taxon>Bacillati</taxon>
        <taxon>Actinomycetota</taxon>
        <taxon>Actinomycetes</taxon>
        <taxon>Pseudonocardiales</taxon>
        <taxon>Pseudonocardiaceae</taxon>
        <taxon>Saccharopolyspora</taxon>
    </lineage>
</organism>
<feature type="transmembrane region" description="Helical" evidence="2">
    <location>
        <begin position="318"/>
        <end position="338"/>
    </location>
</feature>
<keyword evidence="4" id="KW-1185">Reference proteome</keyword>
<evidence type="ECO:0000256" key="2">
    <source>
        <dbReference type="SAM" id="Phobius"/>
    </source>
</evidence>
<accession>A0ABN3FZ86</accession>
<keyword evidence="2" id="KW-0812">Transmembrane</keyword>
<protein>
    <submittedName>
        <fullName evidence="3">Uncharacterized protein</fullName>
    </submittedName>
</protein>
<keyword evidence="2" id="KW-1133">Transmembrane helix</keyword>
<feature type="transmembrane region" description="Helical" evidence="2">
    <location>
        <begin position="290"/>
        <end position="312"/>
    </location>
</feature>
<feature type="transmembrane region" description="Helical" evidence="2">
    <location>
        <begin position="40"/>
        <end position="60"/>
    </location>
</feature>
<dbReference type="Proteomes" id="UP001501218">
    <property type="component" value="Unassembled WGS sequence"/>
</dbReference>
<feature type="transmembrane region" description="Helical" evidence="2">
    <location>
        <begin position="67"/>
        <end position="85"/>
    </location>
</feature>